<dbReference type="PROSITE" id="PS50158">
    <property type="entry name" value="ZF_CCHC"/>
    <property type="match status" value="1"/>
</dbReference>
<keyword evidence="1" id="KW-0507">mRNA processing</keyword>
<evidence type="ECO:0000256" key="1">
    <source>
        <dbReference type="ARBA" id="ARBA00022664"/>
    </source>
</evidence>
<evidence type="ECO:0000256" key="2">
    <source>
        <dbReference type="PROSITE-ProRule" id="PRU00047"/>
    </source>
</evidence>
<dbReference type="STRING" id="47428.A0A284SCU6"/>
<dbReference type="InterPro" id="IPR001878">
    <property type="entry name" value="Znf_CCHC"/>
</dbReference>
<dbReference type="OMA" id="HATREAC"/>
<protein>
    <recommendedName>
        <fullName evidence="4">CCHC-type domain-containing protein</fullName>
    </recommendedName>
</protein>
<dbReference type="Proteomes" id="UP000219338">
    <property type="component" value="Unassembled WGS sequence"/>
</dbReference>
<accession>A0A284SCU6</accession>
<evidence type="ECO:0000313" key="6">
    <source>
        <dbReference type="Proteomes" id="UP000219338"/>
    </source>
</evidence>
<evidence type="ECO:0000256" key="3">
    <source>
        <dbReference type="SAM" id="MobiDB-lite"/>
    </source>
</evidence>
<keyword evidence="2" id="KW-0479">Metal-binding</keyword>
<proteinExistence type="predicted"/>
<dbReference type="SUPFAM" id="SSF57756">
    <property type="entry name" value="Retrovirus zinc finger-like domains"/>
    <property type="match status" value="1"/>
</dbReference>
<feature type="region of interest" description="Disordered" evidence="3">
    <location>
        <begin position="311"/>
        <end position="340"/>
    </location>
</feature>
<dbReference type="AlphaFoldDB" id="A0A284SCU6"/>
<dbReference type="GO" id="GO:0006397">
    <property type="term" value="P:mRNA processing"/>
    <property type="evidence" value="ECO:0007669"/>
    <property type="project" value="UniProtKB-KW"/>
</dbReference>
<dbReference type="GO" id="GO:0008270">
    <property type="term" value="F:zinc ion binding"/>
    <property type="evidence" value="ECO:0007669"/>
    <property type="project" value="UniProtKB-KW"/>
</dbReference>
<keyword evidence="2" id="KW-0863">Zinc-finger</keyword>
<name>A0A284SCU6_ARMOS</name>
<gene>
    <name evidence="5" type="ORF">ARMOST_22428</name>
</gene>
<feature type="domain" description="CCHC-type" evidence="4">
    <location>
        <begin position="162"/>
        <end position="175"/>
    </location>
</feature>
<dbReference type="OrthoDB" id="3069741at2759"/>
<dbReference type="EMBL" id="FUEG01000070">
    <property type="protein sequence ID" value="SJL18827.1"/>
    <property type="molecule type" value="Genomic_DNA"/>
</dbReference>
<dbReference type="InterPro" id="IPR036875">
    <property type="entry name" value="Znf_CCHC_sf"/>
</dbReference>
<evidence type="ECO:0000313" key="5">
    <source>
        <dbReference type="EMBL" id="SJL18827.1"/>
    </source>
</evidence>
<organism evidence="5 6">
    <name type="scientific">Armillaria ostoyae</name>
    <name type="common">Armillaria root rot fungus</name>
    <dbReference type="NCBI Taxonomy" id="47428"/>
    <lineage>
        <taxon>Eukaryota</taxon>
        <taxon>Fungi</taxon>
        <taxon>Dikarya</taxon>
        <taxon>Basidiomycota</taxon>
        <taxon>Agaricomycotina</taxon>
        <taxon>Agaricomycetes</taxon>
        <taxon>Agaricomycetidae</taxon>
        <taxon>Agaricales</taxon>
        <taxon>Marasmiineae</taxon>
        <taxon>Physalacriaceae</taxon>
        <taxon>Armillaria</taxon>
    </lineage>
</organism>
<sequence length="580" mass="64425">MEKRLSTHETSNMFSKGFPNHVWDAIACHLQIKLPDHHPADPYDLADIYAAAQFVLQGTNKGESTISGISSHSSYRDIGAAPARPSEIPYPIPVPQPQPTIHVKEEPIEPQVKMEHINQLIKLGETLLQLNSNDRFQKAQQRFQPGPPPQSSYANVSTGQNCSFCGEIGHFIRECLRVEEMIKEGKCRHNIDGKIILSTGTWVPRNIQGTWLKDRIEEWHHQNPGQTSIINQMMNAIVKPIPYLISGIDACQCLEALIAKSEAIGKEIQGIKQFMHVAEEDSSSPIAANATDTMLRQVIVEVPRLKRGPLKKAVPAARAEPTVPQEPTKAVGRQTHTSRKAAEEAVLEDEQEVAIPKIRDHFDQDLTPDYDGMPSLVEDSDNEDDISVPPQTKKDDDIAAAVIESYAPHQFKKAKTIVHDNGKDITSKFPSYVPPVTPRHDQSKSVVAVPEPAPAKEHVPQLIPEDIHPFAAARPANYAPPAVRNTGAKPDIYKHPKDNEPAYRMWAPIEGSHVAREVYEHVLDSTITLSHQELYSLSPAIREMIKEDNTKCKVPNTMEQFQKEVALPFTGVTPAACLSV</sequence>
<keyword evidence="2" id="KW-0862">Zinc</keyword>
<keyword evidence="6" id="KW-1185">Reference proteome</keyword>
<reference evidence="6" key="1">
    <citation type="journal article" date="2017" name="Nat. Ecol. Evol.">
        <title>Genome expansion and lineage-specific genetic innovations in the forest pathogenic fungi Armillaria.</title>
        <authorList>
            <person name="Sipos G."/>
            <person name="Prasanna A.N."/>
            <person name="Walter M.C."/>
            <person name="O'Connor E."/>
            <person name="Balint B."/>
            <person name="Krizsan K."/>
            <person name="Kiss B."/>
            <person name="Hess J."/>
            <person name="Varga T."/>
            <person name="Slot J."/>
            <person name="Riley R."/>
            <person name="Boka B."/>
            <person name="Rigling D."/>
            <person name="Barry K."/>
            <person name="Lee J."/>
            <person name="Mihaltcheva S."/>
            <person name="LaButti K."/>
            <person name="Lipzen A."/>
            <person name="Waldron R."/>
            <person name="Moloney N.M."/>
            <person name="Sperisen C."/>
            <person name="Kredics L."/>
            <person name="Vagvoelgyi C."/>
            <person name="Patrignani A."/>
            <person name="Fitzpatrick D."/>
            <person name="Nagy I."/>
            <person name="Doyle S."/>
            <person name="Anderson J.B."/>
            <person name="Grigoriev I.V."/>
            <person name="Gueldener U."/>
            <person name="Muensterkoetter M."/>
            <person name="Nagy L.G."/>
        </authorList>
    </citation>
    <scope>NUCLEOTIDE SEQUENCE [LARGE SCALE GENOMIC DNA]</scope>
    <source>
        <strain evidence="6">C18/9</strain>
    </source>
</reference>
<evidence type="ECO:0000259" key="4">
    <source>
        <dbReference type="PROSITE" id="PS50158"/>
    </source>
</evidence>
<dbReference type="GO" id="GO:0003676">
    <property type="term" value="F:nucleic acid binding"/>
    <property type="evidence" value="ECO:0007669"/>
    <property type="project" value="InterPro"/>
</dbReference>